<feature type="domain" description="Phytocyanin" evidence="6">
    <location>
        <begin position="28"/>
        <end position="111"/>
    </location>
</feature>
<evidence type="ECO:0000256" key="1">
    <source>
        <dbReference type="ARBA" id="ARBA00022723"/>
    </source>
</evidence>
<dbReference type="HOGENOM" id="CLU_058719_4_1_1"/>
<keyword evidence="8" id="KW-1185">Reference proteome</keyword>
<organism evidence="7 8">
    <name type="scientific">Amborella trichopoda</name>
    <dbReference type="NCBI Taxonomy" id="13333"/>
    <lineage>
        <taxon>Eukaryota</taxon>
        <taxon>Viridiplantae</taxon>
        <taxon>Streptophyta</taxon>
        <taxon>Embryophyta</taxon>
        <taxon>Tracheophyta</taxon>
        <taxon>Spermatophyta</taxon>
        <taxon>Magnoliopsida</taxon>
        <taxon>Amborellales</taxon>
        <taxon>Amborellaceae</taxon>
        <taxon>Amborella</taxon>
    </lineage>
</organism>
<dbReference type="Proteomes" id="UP000017836">
    <property type="component" value="Unassembled WGS sequence"/>
</dbReference>
<dbReference type="Pfam" id="PF02298">
    <property type="entry name" value="Cu_bind_like"/>
    <property type="match status" value="1"/>
</dbReference>
<dbReference type="PROSITE" id="PS51485">
    <property type="entry name" value="PHYTOCYANIN"/>
    <property type="match status" value="1"/>
</dbReference>
<evidence type="ECO:0000259" key="6">
    <source>
        <dbReference type="PROSITE" id="PS51485"/>
    </source>
</evidence>
<evidence type="ECO:0000256" key="3">
    <source>
        <dbReference type="ARBA" id="ARBA00023157"/>
    </source>
</evidence>
<dbReference type="EMBL" id="KI397513">
    <property type="protein sequence ID" value="ERM94119.1"/>
    <property type="molecule type" value="Genomic_DNA"/>
</dbReference>
<name>W1NFZ4_AMBTC</name>
<dbReference type="GO" id="GO:0005886">
    <property type="term" value="C:plasma membrane"/>
    <property type="evidence" value="ECO:0000318"/>
    <property type="project" value="GO_Central"/>
</dbReference>
<proteinExistence type="predicted"/>
<keyword evidence="5" id="KW-0732">Signal</keyword>
<keyword evidence="1" id="KW-0479">Metal-binding</keyword>
<accession>W1NFZ4</accession>
<dbReference type="Gramene" id="ERM94119">
    <property type="protein sequence ID" value="ERM94119"/>
    <property type="gene ID" value="AMTR_s00010p00136010"/>
</dbReference>
<dbReference type="SUPFAM" id="SSF49503">
    <property type="entry name" value="Cupredoxins"/>
    <property type="match status" value="1"/>
</dbReference>
<keyword evidence="2" id="KW-0186">Copper</keyword>
<dbReference type="OMA" id="DATGWAY"/>
<evidence type="ECO:0000256" key="4">
    <source>
        <dbReference type="ARBA" id="ARBA00082491"/>
    </source>
</evidence>
<sequence length="111" mass="11653">MAQGRSSAMGLVALVLVVFGLLELSTATTYTVGDNGGWTFGVSDWPKGKKFVAGDVLVFKYPAAAHDVVALNADGYDSCSAPPHSKTYTSGNDSITLKKGANFFLCSFGEH</sequence>
<evidence type="ECO:0000256" key="2">
    <source>
        <dbReference type="ARBA" id="ARBA00023008"/>
    </source>
</evidence>
<protein>
    <recommendedName>
        <fullName evidence="4">Plantacyanin</fullName>
    </recommendedName>
</protein>
<feature type="signal peptide" evidence="5">
    <location>
        <begin position="1"/>
        <end position="27"/>
    </location>
</feature>
<dbReference type="AlphaFoldDB" id="W1NFZ4"/>
<evidence type="ECO:0000256" key="5">
    <source>
        <dbReference type="SAM" id="SignalP"/>
    </source>
</evidence>
<dbReference type="InterPro" id="IPR039391">
    <property type="entry name" value="Phytocyanin-like"/>
</dbReference>
<dbReference type="Gene3D" id="2.60.40.420">
    <property type="entry name" value="Cupredoxins - blue copper proteins"/>
    <property type="match status" value="1"/>
</dbReference>
<dbReference type="FunFam" id="2.60.40.420:FF:000013">
    <property type="entry name" value="basic blue protein-like"/>
    <property type="match status" value="1"/>
</dbReference>
<dbReference type="InterPro" id="IPR041844">
    <property type="entry name" value="Plantacyanin"/>
</dbReference>
<dbReference type="PANTHER" id="PTHR33021">
    <property type="entry name" value="BLUE COPPER PROTEIN"/>
    <property type="match status" value="1"/>
</dbReference>
<evidence type="ECO:0000313" key="8">
    <source>
        <dbReference type="Proteomes" id="UP000017836"/>
    </source>
</evidence>
<gene>
    <name evidence="7" type="ORF">AMTR_s00010p00136010</name>
</gene>
<dbReference type="InterPro" id="IPR008972">
    <property type="entry name" value="Cupredoxin"/>
</dbReference>
<dbReference type="CDD" id="cd11013">
    <property type="entry name" value="Plantacyanin"/>
    <property type="match status" value="1"/>
</dbReference>
<reference evidence="8" key="1">
    <citation type="journal article" date="2013" name="Science">
        <title>The Amborella genome and the evolution of flowering plants.</title>
        <authorList>
            <consortium name="Amborella Genome Project"/>
        </authorList>
    </citation>
    <scope>NUCLEOTIDE SEQUENCE [LARGE SCALE GENOMIC DNA]</scope>
</reference>
<dbReference type="GO" id="GO:0009055">
    <property type="term" value="F:electron transfer activity"/>
    <property type="evidence" value="ECO:0007669"/>
    <property type="project" value="InterPro"/>
</dbReference>
<dbReference type="InterPro" id="IPR003245">
    <property type="entry name" value="Phytocyanin_dom"/>
</dbReference>
<keyword evidence="3" id="KW-1015">Disulfide bond</keyword>
<feature type="chain" id="PRO_5004806540" description="Plantacyanin" evidence="5">
    <location>
        <begin position="28"/>
        <end position="111"/>
    </location>
</feature>
<evidence type="ECO:0000313" key="7">
    <source>
        <dbReference type="EMBL" id="ERM94119.1"/>
    </source>
</evidence>
<dbReference type="PANTHER" id="PTHR33021:SF9">
    <property type="entry name" value="PUTATIVE, EXPRESSED-RELATED"/>
    <property type="match status" value="1"/>
</dbReference>
<dbReference type="eggNOG" id="ENOG502S11U">
    <property type="taxonomic scope" value="Eukaryota"/>
</dbReference>
<dbReference type="GO" id="GO:0046872">
    <property type="term" value="F:metal ion binding"/>
    <property type="evidence" value="ECO:0007669"/>
    <property type="project" value="UniProtKB-KW"/>
</dbReference>